<dbReference type="AlphaFoldDB" id="A0A1T2L112"/>
<feature type="non-terminal residue" evidence="1">
    <location>
        <position position="1"/>
    </location>
</feature>
<reference evidence="1 2" key="1">
    <citation type="submission" date="2016-11" db="EMBL/GenBank/DDBJ databases">
        <title>Mixed transmission modes and dynamic genome evolution in an obligate animal-bacterial symbiosis.</title>
        <authorList>
            <person name="Russell S.L."/>
            <person name="Corbett-Detig R.B."/>
            <person name="Cavanaugh C.M."/>
        </authorList>
    </citation>
    <scope>NUCLEOTIDE SEQUENCE [LARGE SCALE GENOMIC DNA]</scope>
    <source>
        <strain evidence="1">Sp-SM6</strain>
    </source>
</reference>
<organism evidence="1 2">
    <name type="scientific">Solemya elarraichensis gill symbiont</name>
    <dbReference type="NCBI Taxonomy" id="1918949"/>
    <lineage>
        <taxon>Bacteria</taxon>
        <taxon>Pseudomonadati</taxon>
        <taxon>Pseudomonadota</taxon>
        <taxon>Gammaproteobacteria</taxon>
        <taxon>sulfur-oxidizing symbionts</taxon>
    </lineage>
</organism>
<evidence type="ECO:0000313" key="1">
    <source>
        <dbReference type="EMBL" id="OOZ38803.1"/>
    </source>
</evidence>
<proteinExistence type="predicted"/>
<keyword evidence="2" id="KW-1185">Reference proteome</keyword>
<gene>
    <name evidence="1" type="ORF">BOW52_08040</name>
</gene>
<protein>
    <submittedName>
        <fullName evidence="1">Uncharacterized protein</fullName>
    </submittedName>
</protein>
<accession>A0A1T2L112</accession>
<name>A0A1T2L112_9GAMM</name>
<dbReference type="EMBL" id="MPRK01000157">
    <property type="protein sequence ID" value="OOZ38803.1"/>
    <property type="molecule type" value="Genomic_DNA"/>
</dbReference>
<sequence length="146" mass="16298">NDIAKSAMPSYLKTLINGDGRIPIEIVLGNDFEMAEARSRQQALLKRGVDCYLTSHSETLKPDGQPMSFPFQSLFNRTSALLMNSSVEALILSVQTNEFLQTGLPVNQVNKLIHINDEISDWEDPGVRLETASHNLVEQIEHYLGT</sequence>
<evidence type="ECO:0000313" key="2">
    <source>
        <dbReference type="Proteomes" id="UP000190198"/>
    </source>
</evidence>
<comment type="caution">
    <text evidence="1">The sequence shown here is derived from an EMBL/GenBank/DDBJ whole genome shotgun (WGS) entry which is preliminary data.</text>
</comment>
<dbReference type="Proteomes" id="UP000190198">
    <property type="component" value="Unassembled WGS sequence"/>
</dbReference>